<comment type="caution">
    <text evidence="1">The sequence shown here is derived from an EMBL/GenBank/DDBJ whole genome shotgun (WGS) entry which is preliminary data.</text>
</comment>
<gene>
    <name evidence="1" type="ORF">FOL46_005429</name>
</gene>
<name>A0A7J6KHX2_PEROL</name>
<reference evidence="1 2" key="1">
    <citation type="submission" date="2020-04" db="EMBL/GenBank/DDBJ databases">
        <title>Perkinsus olseni comparative genomics.</title>
        <authorList>
            <person name="Bogema D.R."/>
        </authorList>
    </citation>
    <scope>NUCLEOTIDE SEQUENCE [LARGE SCALE GENOMIC DNA]</scope>
    <source>
        <strain evidence="1">ATCC PRA-31</strain>
    </source>
</reference>
<protein>
    <submittedName>
        <fullName evidence="1">Uncharacterized protein</fullName>
    </submittedName>
</protein>
<evidence type="ECO:0000313" key="2">
    <source>
        <dbReference type="Proteomes" id="UP000572268"/>
    </source>
</evidence>
<evidence type="ECO:0000313" key="1">
    <source>
        <dbReference type="EMBL" id="KAF4646580.1"/>
    </source>
</evidence>
<accession>A0A7J6KHX2</accession>
<dbReference type="EMBL" id="JABANN010003293">
    <property type="protein sequence ID" value="KAF4646580.1"/>
    <property type="molecule type" value="Genomic_DNA"/>
</dbReference>
<dbReference type="AlphaFoldDB" id="A0A7J6KHX2"/>
<organism evidence="1 2">
    <name type="scientific">Perkinsus olseni</name>
    <name type="common">Perkinsus atlanticus</name>
    <dbReference type="NCBI Taxonomy" id="32597"/>
    <lineage>
        <taxon>Eukaryota</taxon>
        <taxon>Sar</taxon>
        <taxon>Alveolata</taxon>
        <taxon>Perkinsozoa</taxon>
        <taxon>Perkinsea</taxon>
        <taxon>Perkinsida</taxon>
        <taxon>Perkinsidae</taxon>
        <taxon>Perkinsus</taxon>
    </lineage>
</organism>
<dbReference type="Proteomes" id="UP000572268">
    <property type="component" value="Unassembled WGS sequence"/>
</dbReference>
<feature type="non-terminal residue" evidence="1">
    <location>
        <position position="1"/>
    </location>
</feature>
<proteinExistence type="predicted"/>
<sequence length="106" mass="11437">FFNLDYAAYPVDGDRAQGAIYGAIPTLTAVQVCRTRASSLGQGPLEADVGPPPFLEGSWSHTNDLLFAVGQPVGHISGSNWRYLPAKGESTLVEMIFDRLQVAEEI</sequence>